<organism evidence="6 7">
    <name type="scientific">Mycoemilia scoparia</name>
    <dbReference type="NCBI Taxonomy" id="417184"/>
    <lineage>
        <taxon>Eukaryota</taxon>
        <taxon>Fungi</taxon>
        <taxon>Fungi incertae sedis</taxon>
        <taxon>Zoopagomycota</taxon>
        <taxon>Kickxellomycotina</taxon>
        <taxon>Kickxellomycetes</taxon>
        <taxon>Kickxellales</taxon>
        <taxon>Kickxellaceae</taxon>
        <taxon>Mycoemilia</taxon>
    </lineage>
</organism>
<proteinExistence type="inferred from homology"/>
<dbReference type="EMBL" id="JANBPU010000001">
    <property type="protein sequence ID" value="KAJ1922313.1"/>
    <property type="molecule type" value="Genomic_DNA"/>
</dbReference>
<evidence type="ECO:0008006" key="8">
    <source>
        <dbReference type="Google" id="ProtNLM"/>
    </source>
</evidence>
<dbReference type="OrthoDB" id="2016913at2759"/>
<dbReference type="InterPro" id="IPR051345">
    <property type="entry name" value="Importin_beta-like_NTR"/>
</dbReference>
<evidence type="ECO:0000256" key="1">
    <source>
        <dbReference type="ARBA" id="ARBA00004123"/>
    </source>
</evidence>
<comment type="subcellular location">
    <subcellularLocation>
        <location evidence="1">Nucleus</location>
    </subcellularLocation>
</comment>
<dbReference type="PANTHER" id="PTHR12363">
    <property type="entry name" value="TRANSPORTIN 3 AND IMPORTIN 13"/>
    <property type="match status" value="1"/>
</dbReference>
<dbReference type="Proteomes" id="UP001150538">
    <property type="component" value="Unassembled WGS sequence"/>
</dbReference>
<evidence type="ECO:0000313" key="6">
    <source>
        <dbReference type="EMBL" id="KAJ1922313.1"/>
    </source>
</evidence>
<dbReference type="GO" id="GO:0006606">
    <property type="term" value="P:protein import into nucleus"/>
    <property type="evidence" value="ECO:0007669"/>
    <property type="project" value="TreeGrafter"/>
</dbReference>
<dbReference type="Pfam" id="PF24140">
    <property type="entry name" value="TPR_TNPO3_IPO13_3rd"/>
    <property type="match status" value="1"/>
</dbReference>
<dbReference type="InterPro" id="IPR040709">
    <property type="entry name" value="Importin_rep_1"/>
</dbReference>
<keyword evidence="7" id="KW-1185">Reference proteome</keyword>
<keyword evidence="5" id="KW-0539">Nucleus</keyword>
<dbReference type="AlphaFoldDB" id="A0A9W8DTI8"/>
<dbReference type="InterPro" id="IPR057942">
    <property type="entry name" value="TPR_TNPO3_IPO13_3rd"/>
</dbReference>
<dbReference type="InterPro" id="IPR040520">
    <property type="entry name" value="Importin_rep_3"/>
</dbReference>
<dbReference type="Pfam" id="PF18806">
    <property type="entry name" value="Importin_rep_3"/>
    <property type="match status" value="1"/>
</dbReference>
<dbReference type="InterPro" id="IPR011989">
    <property type="entry name" value="ARM-like"/>
</dbReference>
<dbReference type="SUPFAM" id="SSF48371">
    <property type="entry name" value="ARM repeat"/>
    <property type="match status" value="1"/>
</dbReference>
<dbReference type="Gene3D" id="1.25.10.10">
    <property type="entry name" value="Leucine-rich Repeat Variant"/>
    <property type="match status" value="2"/>
</dbReference>
<sequence length="996" mass="111781">MDDESKIQLRDELLSLLKRFVGGPVTVFRKLSQATITCARHMVPDLWNNIALEIIRALNEMGQSGQIDNAVASEAILEFLSISGDDVLRPGGGYTDKLKEDFNSNIGELITILATYLRADSEPTKIQKKAWNALASLVRFQIEFDSTFKDIFNFTIKRIQFLSSAKASTKAGTTQVDVSACNSEIESAIAVLEELLSHTISVLKYKHTVGLLFLEGISTEWVAAEIKSCIVLDHHDTAKTWLRLLVDFGENYCDLLLKQLSDPKLHYNVIRFWNCMIALTNYPGYFGEDEDLTDQAMVFWYNQQEALSDLEMDVTPSSDAEDDNDSSLEAAGMVTHQQFQQIKNIVKDVYLKVIEVLLNKSTYPKQQDFDEWDNDQKEKFRIYRRDVRDTLMNCYYVLGNDMIKPFVGNIINMIKGLNAENWRSLETFVFSLRSLHEAVDIESCEHLRYILSPEVIDNLIKPIILNPQSPSALSNGFLNLFGSYARWWNFHPEGLSSALSCITSAFEQPQIVQSAALAFQGVCESCSDKLIGVVGEMVSLCVRIIRIGSSVFPHNQLKRVLESIGSVVVNLPPQEQLPHLPNLSNAVSTKLYNSILLFGQTLKTQGTTQEAILDQRNRVLEDLELLASYTRGIQVPDNIEDSALEGDTNEIAQMNQLAELHRHCQQTMGCTLDNIFSSDTIMILVFWAQGSIDSEILDSLLEILHNTIRRGTHPLQLKLSHLIKVTSLLWNNILLITTGLASASGTFNSEAPNGTIPITTLDHLEKPEKLFDTVNQLVRVYSKGREEWQGEAILPLQAQRQLLPLVTRQCVDFGLGLGQNTNQQQAYEMMEQHPSVVASFFGMLNQVLELGKQIWANMDPEMLVMLLCLCVLGPVVSDRFTVLGINRFFTSLATISRDNDPGATPDNPDELAYLSLVKSIYSAIEPTLLETIITAIGGQVPRSRVPLFAELLHSMVKNHPMSSGATLRKLLLERVNFPSPHIGQTEKRQFVDSIIR</sequence>
<dbReference type="GO" id="GO:0005737">
    <property type="term" value="C:cytoplasm"/>
    <property type="evidence" value="ECO:0007669"/>
    <property type="project" value="TreeGrafter"/>
</dbReference>
<accession>A0A9W8DTI8</accession>
<dbReference type="InterPro" id="IPR016024">
    <property type="entry name" value="ARM-type_fold"/>
</dbReference>
<keyword evidence="3" id="KW-0813">Transport</keyword>
<evidence type="ECO:0000256" key="2">
    <source>
        <dbReference type="ARBA" id="ARBA00007991"/>
    </source>
</evidence>
<gene>
    <name evidence="6" type="ORF">H4219_000175</name>
</gene>
<evidence type="ECO:0000256" key="4">
    <source>
        <dbReference type="ARBA" id="ARBA00022927"/>
    </source>
</evidence>
<dbReference type="PANTHER" id="PTHR12363:SF33">
    <property type="entry name" value="IMPORTIN-13"/>
    <property type="match status" value="1"/>
</dbReference>
<reference evidence="6" key="1">
    <citation type="submission" date="2022-07" db="EMBL/GenBank/DDBJ databases">
        <title>Phylogenomic reconstructions and comparative analyses of Kickxellomycotina fungi.</title>
        <authorList>
            <person name="Reynolds N.K."/>
            <person name="Stajich J.E."/>
            <person name="Barry K."/>
            <person name="Grigoriev I.V."/>
            <person name="Crous P."/>
            <person name="Smith M.E."/>
        </authorList>
    </citation>
    <scope>NUCLEOTIDE SEQUENCE</scope>
    <source>
        <strain evidence="6">NBRC 100468</strain>
    </source>
</reference>
<evidence type="ECO:0000313" key="7">
    <source>
        <dbReference type="Proteomes" id="UP001150538"/>
    </source>
</evidence>
<comment type="similarity">
    <text evidence="2">Belongs to the importin beta family.</text>
</comment>
<comment type="caution">
    <text evidence="6">The sequence shown here is derived from an EMBL/GenBank/DDBJ whole genome shotgun (WGS) entry which is preliminary data.</text>
</comment>
<keyword evidence="4" id="KW-0653">Protein transport</keyword>
<dbReference type="GO" id="GO:0005634">
    <property type="term" value="C:nucleus"/>
    <property type="evidence" value="ECO:0007669"/>
    <property type="project" value="UniProtKB-SubCell"/>
</dbReference>
<evidence type="ECO:0000256" key="5">
    <source>
        <dbReference type="ARBA" id="ARBA00023242"/>
    </source>
</evidence>
<evidence type="ECO:0000256" key="3">
    <source>
        <dbReference type="ARBA" id="ARBA00022448"/>
    </source>
</evidence>
<protein>
    <recommendedName>
        <fullName evidence="8">Exportin-1/Importin-beta-like domain-containing protein</fullName>
    </recommendedName>
</protein>
<name>A0A9W8DTI8_9FUNG</name>
<dbReference type="Pfam" id="PF18773">
    <property type="entry name" value="Importin_rep"/>
    <property type="match status" value="1"/>
</dbReference>